<dbReference type="Pfam" id="PF00072">
    <property type="entry name" value="Response_reg"/>
    <property type="match status" value="1"/>
</dbReference>
<dbReference type="EMBL" id="JAAGBB010000023">
    <property type="protein sequence ID" value="MBR0666481.1"/>
    <property type="molecule type" value="Genomic_DNA"/>
</dbReference>
<organism evidence="4 5">
    <name type="scientific">Plastoroseomonas hellenica</name>
    <dbReference type="NCBI Taxonomy" id="2687306"/>
    <lineage>
        <taxon>Bacteria</taxon>
        <taxon>Pseudomonadati</taxon>
        <taxon>Pseudomonadota</taxon>
        <taxon>Alphaproteobacteria</taxon>
        <taxon>Acetobacterales</taxon>
        <taxon>Acetobacteraceae</taxon>
        <taxon>Plastoroseomonas</taxon>
    </lineage>
</organism>
<keyword evidence="1 2" id="KW-0597">Phosphoprotein</keyword>
<protein>
    <submittedName>
        <fullName evidence="4">Response regulator</fullName>
    </submittedName>
</protein>
<feature type="modified residue" description="4-aspartylphosphate" evidence="2">
    <location>
        <position position="55"/>
    </location>
</feature>
<dbReference type="RefSeq" id="WP_211854154.1">
    <property type="nucleotide sequence ID" value="NZ_JAAGBB010000023.1"/>
</dbReference>
<feature type="domain" description="Response regulatory" evidence="3">
    <location>
        <begin position="6"/>
        <end position="120"/>
    </location>
</feature>
<dbReference type="InterPro" id="IPR050595">
    <property type="entry name" value="Bact_response_regulator"/>
</dbReference>
<evidence type="ECO:0000256" key="1">
    <source>
        <dbReference type="ARBA" id="ARBA00022553"/>
    </source>
</evidence>
<dbReference type="InterPro" id="IPR001789">
    <property type="entry name" value="Sig_transdc_resp-reg_receiver"/>
</dbReference>
<comment type="caution">
    <text evidence="4">The sequence shown here is derived from an EMBL/GenBank/DDBJ whole genome shotgun (WGS) entry which is preliminary data.</text>
</comment>
<dbReference type="InterPro" id="IPR011006">
    <property type="entry name" value="CheY-like_superfamily"/>
</dbReference>
<keyword evidence="5" id="KW-1185">Reference proteome</keyword>
<dbReference type="SMART" id="SM00448">
    <property type="entry name" value="REC"/>
    <property type="match status" value="1"/>
</dbReference>
<proteinExistence type="predicted"/>
<reference evidence="5" key="1">
    <citation type="journal article" date="2021" name="Syst. Appl. Microbiol.">
        <title>Roseomonas hellenica sp. nov., isolated from roots of wild-growing Alkanna tinctoria.</title>
        <authorList>
            <person name="Rat A."/>
            <person name="Naranjo H.D."/>
            <person name="Lebbe L."/>
            <person name="Cnockaert M."/>
            <person name="Krigas N."/>
            <person name="Grigoriadou K."/>
            <person name="Maloupa E."/>
            <person name="Willems A."/>
        </authorList>
    </citation>
    <scope>NUCLEOTIDE SEQUENCE [LARGE SCALE GENOMIC DNA]</scope>
    <source>
        <strain evidence="5">LMG 31523</strain>
    </source>
</reference>
<evidence type="ECO:0000313" key="5">
    <source>
        <dbReference type="Proteomes" id="UP001196870"/>
    </source>
</evidence>
<dbReference type="PROSITE" id="PS50110">
    <property type="entry name" value="RESPONSE_REGULATORY"/>
    <property type="match status" value="1"/>
</dbReference>
<sequence length="131" mass="14199">MSNSPRIAVVDDDEAVRESLSDLLQVLDLPCRSFDRAEAFLTAYASGAFTCLITDLRMPGIGGVELLRRMKALGGPMPVIVITSSTDHSTHRDVMENGAMACLTKPIRGEELIHHLRALGYDCDKGRGGGR</sequence>
<accession>A0ABS5F1T0</accession>
<dbReference type="Gene3D" id="3.40.50.2300">
    <property type="match status" value="1"/>
</dbReference>
<evidence type="ECO:0000259" key="3">
    <source>
        <dbReference type="PROSITE" id="PS50110"/>
    </source>
</evidence>
<name>A0ABS5F1T0_9PROT</name>
<dbReference type="PANTHER" id="PTHR44591:SF25">
    <property type="entry name" value="CHEMOTAXIS TWO-COMPONENT RESPONSE REGULATOR"/>
    <property type="match status" value="1"/>
</dbReference>
<evidence type="ECO:0000313" key="4">
    <source>
        <dbReference type="EMBL" id="MBR0666481.1"/>
    </source>
</evidence>
<dbReference type="SUPFAM" id="SSF52172">
    <property type="entry name" value="CheY-like"/>
    <property type="match status" value="1"/>
</dbReference>
<dbReference type="PANTHER" id="PTHR44591">
    <property type="entry name" value="STRESS RESPONSE REGULATOR PROTEIN 1"/>
    <property type="match status" value="1"/>
</dbReference>
<gene>
    <name evidence="4" type="ORF">GXW71_19135</name>
</gene>
<evidence type="ECO:0000256" key="2">
    <source>
        <dbReference type="PROSITE-ProRule" id="PRU00169"/>
    </source>
</evidence>
<dbReference type="Proteomes" id="UP001196870">
    <property type="component" value="Unassembled WGS sequence"/>
</dbReference>